<dbReference type="KEGG" id="scl:sce1031"/>
<evidence type="ECO:0000313" key="2">
    <source>
        <dbReference type="EMBL" id="CAN91188.1"/>
    </source>
</evidence>
<dbReference type="CAZy" id="GT4">
    <property type="family name" value="Glycosyltransferase Family 4"/>
</dbReference>
<keyword evidence="3" id="KW-1185">Reference proteome</keyword>
<dbReference type="BioCyc" id="SCEL448385:SCE_RS05380-MONOMER"/>
<dbReference type="STRING" id="448385.sce1031"/>
<dbReference type="GO" id="GO:0016757">
    <property type="term" value="F:glycosyltransferase activity"/>
    <property type="evidence" value="ECO:0007669"/>
    <property type="project" value="UniProtKB-ARBA"/>
</dbReference>
<dbReference type="HOGENOM" id="CLU_609571_0_0_7"/>
<accession>A9EVD6</accession>
<gene>
    <name evidence="2" type="ordered locus">sce1031</name>
</gene>
<dbReference type="Proteomes" id="UP000002139">
    <property type="component" value="Chromosome"/>
</dbReference>
<evidence type="ECO:0000259" key="1">
    <source>
        <dbReference type="Pfam" id="PF13439"/>
    </source>
</evidence>
<dbReference type="EMBL" id="AM746676">
    <property type="protein sequence ID" value="CAN91188.1"/>
    <property type="molecule type" value="Genomic_DNA"/>
</dbReference>
<organism evidence="2 3">
    <name type="scientific">Sorangium cellulosum (strain So ce56)</name>
    <name type="common">Polyangium cellulosum (strain So ce56)</name>
    <dbReference type="NCBI Taxonomy" id="448385"/>
    <lineage>
        <taxon>Bacteria</taxon>
        <taxon>Pseudomonadati</taxon>
        <taxon>Myxococcota</taxon>
        <taxon>Polyangia</taxon>
        <taxon>Polyangiales</taxon>
        <taxon>Polyangiaceae</taxon>
        <taxon>Sorangium</taxon>
    </lineage>
</organism>
<proteinExistence type="predicted"/>
<name>A9EVD6_SORC5</name>
<sequence>MDASLPSRGSIVRPFLLISPAFAPQTSVGAFRWVKLARHLPRHGFRVAVLSGTFPEDPRDDGLLAALPPEVEVFDEYLDPAVLAAGAALHALRARAPLPAGRAGPLVGLRPFQAITDRWIAHAPRGARAAVALARRTGARAVVVSAGPYSACPAGLHVKRALGVPLVLDMRDPYSLHETGNGPPSGLAERARRAIVPRLERRWLEGADHVIFNTRAALEAYRARFPELSSKSSFVRNHFDLALYAPPPAPEPPRRFVVLHLGTIREEASADQIGAALRRFIDRERLAPEDVVLRQIGRMSDHDRACFERMGLTPYIEALPPVPQRDVLGELRRAHVLLAMLSPHVVLRVSAKTYDYAASGMPVVSVTANREVEELLSYRSDNARVAPDDADGIAAALARHLARFRETGALPVPAPPPAALSSEAAAASVAAILDRVIADAPARRARQPP</sequence>
<dbReference type="Gene3D" id="3.40.50.2000">
    <property type="entry name" value="Glycogen Phosphorylase B"/>
    <property type="match status" value="2"/>
</dbReference>
<feature type="domain" description="Glycosyltransferase subfamily 4-like N-terminal" evidence="1">
    <location>
        <begin position="35"/>
        <end position="241"/>
    </location>
</feature>
<dbReference type="Pfam" id="PF13692">
    <property type="entry name" value="Glyco_trans_1_4"/>
    <property type="match status" value="1"/>
</dbReference>
<reference evidence="2 3" key="1">
    <citation type="journal article" date="2007" name="Nat. Biotechnol.">
        <title>Complete genome sequence of the myxobacterium Sorangium cellulosum.</title>
        <authorList>
            <person name="Schneiker S."/>
            <person name="Perlova O."/>
            <person name="Kaiser O."/>
            <person name="Gerth K."/>
            <person name="Alici A."/>
            <person name="Altmeyer M.O."/>
            <person name="Bartels D."/>
            <person name="Bekel T."/>
            <person name="Beyer S."/>
            <person name="Bode E."/>
            <person name="Bode H.B."/>
            <person name="Bolten C.J."/>
            <person name="Choudhuri J.V."/>
            <person name="Doss S."/>
            <person name="Elnakady Y.A."/>
            <person name="Frank B."/>
            <person name="Gaigalat L."/>
            <person name="Goesmann A."/>
            <person name="Groeger C."/>
            <person name="Gross F."/>
            <person name="Jelsbak L."/>
            <person name="Jelsbak L."/>
            <person name="Kalinowski J."/>
            <person name="Kegler C."/>
            <person name="Knauber T."/>
            <person name="Konietzny S."/>
            <person name="Kopp M."/>
            <person name="Krause L."/>
            <person name="Krug D."/>
            <person name="Linke B."/>
            <person name="Mahmud T."/>
            <person name="Martinez-Arias R."/>
            <person name="McHardy A.C."/>
            <person name="Merai M."/>
            <person name="Meyer F."/>
            <person name="Mormann S."/>
            <person name="Munoz-Dorado J."/>
            <person name="Perez J."/>
            <person name="Pradella S."/>
            <person name="Rachid S."/>
            <person name="Raddatz G."/>
            <person name="Rosenau F."/>
            <person name="Rueckert C."/>
            <person name="Sasse F."/>
            <person name="Scharfe M."/>
            <person name="Schuster S.C."/>
            <person name="Suen G."/>
            <person name="Treuner-Lange A."/>
            <person name="Velicer G.J."/>
            <person name="Vorholter F.-J."/>
            <person name="Weissman K.J."/>
            <person name="Welch R.D."/>
            <person name="Wenzel S.C."/>
            <person name="Whitworth D.E."/>
            <person name="Wilhelm S."/>
            <person name="Wittmann C."/>
            <person name="Bloecker H."/>
            <person name="Puehler A."/>
            <person name="Mueller R."/>
        </authorList>
    </citation>
    <scope>NUCLEOTIDE SEQUENCE [LARGE SCALE GENOMIC DNA]</scope>
    <source>
        <strain evidence="3">So ce56</strain>
    </source>
</reference>
<dbReference type="InterPro" id="IPR028098">
    <property type="entry name" value="Glyco_trans_4-like_N"/>
</dbReference>
<protein>
    <recommendedName>
        <fullName evidence="1">Glycosyltransferase subfamily 4-like N-terminal domain-containing protein</fullName>
    </recommendedName>
</protein>
<dbReference type="AlphaFoldDB" id="A9EVD6"/>
<dbReference type="eggNOG" id="COG0438">
    <property type="taxonomic scope" value="Bacteria"/>
</dbReference>
<dbReference type="SUPFAM" id="SSF53756">
    <property type="entry name" value="UDP-Glycosyltransferase/glycogen phosphorylase"/>
    <property type="match status" value="1"/>
</dbReference>
<dbReference type="Pfam" id="PF13439">
    <property type="entry name" value="Glyco_transf_4"/>
    <property type="match status" value="1"/>
</dbReference>
<evidence type="ECO:0000313" key="3">
    <source>
        <dbReference type="Proteomes" id="UP000002139"/>
    </source>
</evidence>